<accession>A0A9D7AFA7</accession>
<comment type="similarity">
    <text evidence="1">Belongs to the TrbG/VirB9 family.</text>
</comment>
<dbReference type="RefSeq" id="WP_228396950.1">
    <property type="nucleotide sequence ID" value="NZ_JADRCP010000001.1"/>
</dbReference>
<dbReference type="NCBIfam" id="TIGR02781">
    <property type="entry name" value="VirB9"/>
    <property type="match status" value="1"/>
</dbReference>
<dbReference type="Gene3D" id="2.60.40.2500">
    <property type="match status" value="1"/>
</dbReference>
<dbReference type="InterPro" id="IPR038161">
    <property type="entry name" value="VirB9/CagX/TrbG_C_sf"/>
</dbReference>
<reference evidence="5 7" key="1">
    <citation type="submission" date="2020-11" db="EMBL/GenBank/DDBJ databases">
        <title>Insectihabitans protaetiae gen. nov. sp. nov. and Insectihabitans allomyrinae sp. nov., isolated from larvae of Protaetia brevitarsis seulensis and Allomyrina dichotoma, respectively.</title>
        <authorList>
            <person name="Lee S.D."/>
            <person name="Byeon Y.-S."/>
            <person name="Kim S.-M."/>
            <person name="Yang H.L."/>
            <person name="Kim I.S."/>
        </authorList>
    </citation>
    <scope>NUCLEOTIDE SEQUENCE</scope>
    <source>
        <strain evidence="5">CWB-B4</strain>
        <strain evidence="4 7">CWB-B43</strain>
    </source>
</reference>
<evidence type="ECO:0000313" key="7">
    <source>
        <dbReference type="Proteomes" id="UP001296969"/>
    </source>
</evidence>
<evidence type="ECO:0000256" key="1">
    <source>
        <dbReference type="ARBA" id="ARBA00006135"/>
    </source>
</evidence>
<protein>
    <submittedName>
        <fullName evidence="5">P-type conjugative transfer protein VirB9</fullName>
    </submittedName>
</protein>
<evidence type="ECO:0000313" key="5">
    <source>
        <dbReference type="EMBL" id="MBK5174924.1"/>
    </source>
</evidence>
<keyword evidence="7" id="KW-1185">Reference proteome</keyword>
<dbReference type="AlphaFoldDB" id="A0A9D7AFA7"/>
<dbReference type="Proteomes" id="UP000807542">
    <property type="component" value="Unassembled WGS sequence"/>
</dbReference>
<name>A0A9D7AFA7_9GAMM</name>
<evidence type="ECO:0000256" key="2">
    <source>
        <dbReference type="ARBA" id="ARBA00022729"/>
    </source>
</evidence>
<feature type="chain" id="PRO_5039490607" evidence="3">
    <location>
        <begin position="24"/>
        <end position="245"/>
    </location>
</feature>
<gene>
    <name evidence="5" type="primary">virB9</name>
    <name evidence="5" type="ORF">I2492_01120</name>
    <name evidence="4" type="ORF">I2493_01120</name>
</gene>
<dbReference type="EMBL" id="JADRCQ010000001">
    <property type="protein sequence ID" value="MBK5071615.1"/>
    <property type="molecule type" value="Genomic_DNA"/>
</dbReference>
<dbReference type="InterPro" id="IPR014148">
    <property type="entry name" value="VirB9"/>
</dbReference>
<keyword evidence="2 3" id="KW-0732">Signal</keyword>
<evidence type="ECO:0000313" key="4">
    <source>
        <dbReference type="EMBL" id="MBK5071615.1"/>
    </source>
</evidence>
<dbReference type="InterPro" id="IPR010258">
    <property type="entry name" value="Conjugal_tfr_TrbG/VirB9/CagX"/>
</dbReference>
<comment type="caution">
    <text evidence="5">The sequence shown here is derived from an EMBL/GenBank/DDBJ whole genome shotgun (WGS) entry which is preliminary data.</text>
</comment>
<dbReference type="Pfam" id="PF03524">
    <property type="entry name" value="CagX"/>
    <property type="match status" value="1"/>
</dbReference>
<dbReference type="CDD" id="cd06911">
    <property type="entry name" value="VirB9_CagX_TrbG"/>
    <property type="match status" value="1"/>
</dbReference>
<evidence type="ECO:0000256" key="3">
    <source>
        <dbReference type="SAM" id="SignalP"/>
    </source>
</evidence>
<proteinExistence type="inferred from homology"/>
<dbReference type="Proteomes" id="UP001296969">
    <property type="component" value="Unassembled WGS sequence"/>
</dbReference>
<organism evidence="5 6">
    <name type="scientific">Limnobaculum xujianqingii</name>
    <dbReference type="NCBI Taxonomy" id="2738837"/>
    <lineage>
        <taxon>Bacteria</taxon>
        <taxon>Pseudomonadati</taxon>
        <taxon>Pseudomonadota</taxon>
        <taxon>Gammaproteobacteria</taxon>
        <taxon>Enterobacterales</taxon>
        <taxon>Budviciaceae</taxon>
        <taxon>Limnobaculum</taxon>
    </lineage>
</organism>
<dbReference type="EMBL" id="JADRCP010000001">
    <property type="protein sequence ID" value="MBK5174924.1"/>
    <property type="molecule type" value="Genomic_DNA"/>
</dbReference>
<feature type="signal peptide" evidence="3">
    <location>
        <begin position="1"/>
        <end position="23"/>
    </location>
</feature>
<dbReference type="InterPro" id="IPR033645">
    <property type="entry name" value="VirB9/CagX/TrbG_C"/>
</dbReference>
<evidence type="ECO:0000313" key="6">
    <source>
        <dbReference type="Proteomes" id="UP000807542"/>
    </source>
</evidence>
<sequence length="245" mass="27513">MKLICRLQTLLLAGLLVATSAQAVKIPHPLLTDARIKQVVYDASQVYELTAHYGFQTAIEFGDKENIVTVALGDSIAWQSVPAGNRLFLKPVEPQAKTNLTVITDQRTYFFNLNSSQRKAGQTFLVRFQYPNEQFLQQHAAPAKPVINDDARFDPLTLHMNYAVSGDAQALALKKVFDDGRFTYFLFGEQAEIPAVYQVSADGTEALVNTRREGRYWVVEQIGERFTLRSGMTYLCVKRLTEGQS</sequence>